<proteinExistence type="predicted"/>
<evidence type="ECO:0000256" key="1">
    <source>
        <dbReference type="SAM" id="MobiDB-lite"/>
    </source>
</evidence>
<evidence type="ECO:0008006" key="4">
    <source>
        <dbReference type="Google" id="ProtNLM"/>
    </source>
</evidence>
<dbReference type="Pfam" id="PF11213">
    <property type="entry name" value="DUF3006"/>
    <property type="match status" value="1"/>
</dbReference>
<dbReference type="AlphaFoldDB" id="A0A840QTT7"/>
<gene>
    <name evidence="2" type="ORF">HNQ41_002918</name>
</gene>
<feature type="region of interest" description="Disordered" evidence="1">
    <location>
        <begin position="56"/>
        <end position="87"/>
    </location>
</feature>
<accession>A0A840QTT7</accession>
<name>A0A840QTT7_9BACI</name>
<feature type="compositionally biased region" description="Basic and acidic residues" evidence="1">
    <location>
        <begin position="60"/>
        <end position="70"/>
    </location>
</feature>
<comment type="caution">
    <text evidence="2">The sequence shown here is derived from an EMBL/GenBank/DDBJ whole genome shotgun (WGS) entry which is preliminary data.</text>
</comment>
<dbReference type="Proteomes" id="UP000551878">
    <property type="component" value="Unassembled WGS sequence"/>
</dbReference>
<evidence type="ECO:0000313" key="3">
    <source>
        <dbReference type="Proteomes" id="UP000551878"/>
    </source>
</evidence>
<protein>
    <recommendedName>
        <fullName evidence="4">DUF3006 domain-containing protein</fullName>
    </recommendedName>
</protein>
<dbReference type="EMBL" id="JACHHB010000015">
    <property type="protein sequence ID" value="MBB5174701.1"/>
    <property type="molecule type" value="Genomic_DNA"/>
</dbReference>
<keyword evidence="3" id="KW-1185">Reference proteome</keyword>
<dbReference type="InterPro" id="IPR021377">
    <property type="entry name" value="DUF3006"/>
</dbReference>
<evidence type="ECO:0000313" key="2">
    <source>
        <dbReference type="EMBL" id="MBB5174701.1"/>
    </source>
</evidence>
<organism evidence="2 3">
    <name type="scientific">Texcoconibacillus texcoconensis</name>
    <dbReference type="NCBI Taxonomy" id="1095777"/>
    <lineage>
        <taxon>Bacteria</taxon>
        <taxon>Bacillati</taxon>
        <taxon>Bacillota</taxon>
        <taxon>Bacilli</taxon>
        <taxon>Bacillales</taxon>
        <taxon>Bacillaceae</taxon>
        <taxon>Texcoconibacillus</taxon>
    </lineage>
</organism>
<feature type="compositionally biased region" description="Basic residues" evidence="1">
    <location>
        <begin position="74"/>
        <end position="87"/>
    </location>
</feature>
<reference evidence="2 3" key="1">
    <citation type="submission" date="2020-08" db="EMBL/GenBank/DDBJ databases">
        <title>Genomic Encyclopedia of Type Strains, Phase IV (KMG-IV): sequencing the most valuable type-strain genomes for metagenomic binning, comparative biology and taxonomic classification.</title>
        <authorList>
            <person name="Goeker M."/>
        </authorList>
    </citation>
    <scope>NUCLEOTIDE SEQUENCE [LARGE SCALE GENOMIC DNA]</scope>
    <source>
        <strain evidence="2 3">DSM 24696</strain>
    </source>
</reference>
<sequence length="87" mass="9995">MEKAVIDRVVDEQYVVLLVGDEQEELIVSTEELPQNTKEGALLSIKREGNQVKNITVNEEETKSARDRIANKKAQLRKRKGSQFKRK</sequence>
<dbReference type="RefSeq" id="WP_184665106.1">
    <property type="nucleotide sequence ID" value="NZ_JACHHB010000015.1"/>
</dbReference>